<dbReference type="EMBL" id="QZCH01000007">
    <property type="protein sequence ID" value="RJG48747.1"/>
    <property type="molecule type" value="Genomic_DNA"/>
</dbReference>
<dbReference type="OrthoDB" id="6380955at2"/>
<organism evidence="1 2">
    <name type="scientific">Motilimonas pumila</name>
    <dbReference type="NCBI Taxonomy" id="2303987"/>
    <lineage>
        <taxon>Bacteria</taxon>
        <taxon>Pseudomonadati</taxon>
        <taxon>Pseudomonadota</taxon>
        <taxon>Gammaproteobacteria</taxon>
        <taxon>Alteromonadales</taxon>
        <taxon>Alteromonadales genera incertae sedis</taxon>
        <taxon>Motilimonas</taxon>
    </lineage>
</organism>
<gene>
    <name evidence="1" type="ORF">D1Z90_07485</name>
</gene>
<evidence type="ECO:0000313" key="1">
    <source>
        <dbReference type="EMBL" id="RJG48747.1"/>
    </source>
</evidence>
<dbReference type="AlphaFoldDB" id="A0A418YGK0"/>
<accession>A0A418YGK0</accession>
<evidence type="ECO:0000313" key="2">
    <source>
        <dbReference type="Proteomes" id="UP000283255"/>
    </source>
</evidence>
<sequence length="241" mass="27828">MLVTIDVRSNPLIVARSCPVTFQGHDIGRLDFSKPWYHSGRENASYIPKDNATGVGLEIHFFSNQKGSVQQQNLARCDKYRILQIRSTNIRHLANEQAVQVDVPPDFHEPFYDNAPLEHGYGDHFTPKDSRDKPWSKPVKRASTVAIYDTPYVSDFYGTEGEDMIVMFETCVVCQREQQFDSILSCGNWGYVREYLGGMTGWTEPEFIESQCQAKPSSVFNHTLDTQQRIEYSYYLNWRDF</sequence>
<proteinExistence type="predicted"/>
<comment type="caution">
    <text evidence="1">The sequence shown here is derived from an EMBL/GenBank/DDBJ whole genome shotgun (WGS) entry which is preliminary data.</text>
</comment>
<name>A0A418YGK0_9GAMM</name>
<protein>
    <submittedName>
        <fullName evidence="1">Uncharacterized protein</fullName>
    </submittedName>
</protein>
<keyword evidence="2" id="KW-1185">Reference proteome</keyword>
<reference evidence="1 2" key="2">
    <citation type="submission" date="2019-01" db="EMBL/GenBank/DDBJ databases">
        <title>Motilimonas pumilus sp. nov., isolated from the gut of sea cucumber (Apostichopus japonicus).</title>
        <authorList>
            <person name="Wang F.-Q."/>
            <person name="Ren L.-H."/>
            <person name="Lin Y.-W."/>
            <person name="Sun G.-H."/>
            <person name="Du Z.-J."/>
            <person name="Zhao J.-X."/>
            <person name="Liu X.-J."/>
            <person name="Liu L.-J."/>
        </authorList>
    </citation>
    <scope>NUCLEOTIDE SEQUENCE [LARGE SCALE GENOMIC DNA]</scope>
    <source>
        <strain evidence="1 2">PLHSC7-2</strain>
    </source>
</reference>
<reference evidence="1 2" key="1">
    <citation type="submission" date="2018-09" db="EMBL/GenBank/DDBJ databases">
        <authorList>
            <person name="Wang F."/>
        </authorList>
    </citation>
    <scope>NUCLEOTIDE SEQUENCE [LARGE SCALE GENOMIC DNA]</scope>
    <source>
        <strain evidence="1 2">PLHSC7-2</strain>
    </source>
</reference>
<dbReference type="Proteomes" id="UP000283255">
    <property type="component" value="Unassembled WGS sequence"/>
</dbReference>